<evidence type="ECO:0008006" key="4">
    <source>
        <dbReference type="Google" id="ProtNLM"/>
    </source>
</evidence>
<evidence type="ECO:0000313" key="2">
    <source>
        <dbReference type="EMBL" id="OGY94634.1"/>
    </source>
</evidence>
<dbReference type="EMBL" id="MHKQ01000005">
    <property type="protein sequence ID" value="OGY94634.1"/>
    <property type="molecule type" value="Genomic_DNA"/>
</dbReference>
<organism evidence="2 3">
    <name type="scientific">Candidatus Komeilibacteria bacterium RIFOXYC1_FULL_37_11</name>
    <dbReference type="NCBI Taxonomy" id="1798555"/>
    <lineage>
        <taxon>Bacteria</taxon>
        <taxon>Candidatus Komeiliibacteriota</taxon>
    </lineage>
</organism>
<gene>
    <name evidence="2" type="ORF">A2406_02295</name>
</gene>
<reference evidence="2 3" key="1">
    <citation type="journal article" date="2016" name="Nat. Commun.">
        <title>Thousands of microbial genomes shed light on interconnected biogeochemical processes in an aquifer system.</title>
        <authorList>
            <person name="Anantharaman K."/>
            <person name="Brown C.T."/>
            <person name="Hug L.A."/>
            <person name="Sharon I."/>
            <person name="Castelle C.J."/>
            <person name="Probst A.J."/>
            <person name="Thomas B.C."/>
            <person name="Singh A."/>
            <person name="Wilkins M.J."/>
            <person name="Karaoz U."/>
            <person name="Brodie E.L."/>
            <person name="Williams K.H."/>
            <person name="Hubbard S.S."/>
            <person name="Banfield J.F."/>
        </authorList>
    </citation>
    <scope>NUCLEOTIDE SEQUENCE [LARGE SCALE GENOMIC DNA]</scope>
</reference>
<evidence type="ECO:0000256" key="1">
    <source>
        <dbReference type="SAM" id="SignalP"/>
    </source>
</evidence>
<protein>
    <recommendedName>
        <fullName evidence="4">DUF5667 domain-containing protein</fullName>
    </recommendedName>
</protein>
<accession>A0A1G2BZN7</accession>
<evidence type="ECO:0000313" key="3">
    <source>
        <dbReference type="Proteomes" id="UP000177626"/>
    </source>
</evidence>
<dbReference type="Proteomes" id="UP000177626">
    <property type="component" value="Unassembled WGS sequence"/>
</dbReference>
<sequence>MKTSLMVMALVAVLCSLSLAAPVTDSVQITGVNGAKVYVLVTQNVIDSLRQAGNLNAAFQVMDLLRANEKQTADSLAAVNKAVDDSLAAVQQTIDDSLATIEERKNFWPNVQRLVAEIPEDFDAMLEWADTPVKVSAVLLSYDVPRSWIEQRGIGIDVYYGQDMIILADISYAQTRNMLHRYAVELNGPAHRRLMGQDSVLISSKADQACLEETNASLAETREAVELTFKVATVNTENIQTLASAMDDLKRDVWTCLEGLKRTKIRKDQGDDNRRMMDNLSIQGKTAVVSTELKSTEL</sequence>
<proteinExistence type="predicted"/>
<feature type="chain" id="PRO_5009582203" description="DUF5667 domain-containing protein" evidence="1">
    <location>
        <begin position="21"/>
        <end position="298"/>
    </location>
</feature>
<dbReference type="AlphaFoldDB" id="A0A1G2BZN7"/>
<keyword evidence="1" id="KW-0732">Signal</keyword>
<feature type="signal peptide" evidence="1">
    <location>
        <begin position="1"/>
        <end position="20"/>
    </location>
</feature>
<comment type="caution">
    <text evidence="2">The sequence shown here is derived from an EMBL/GenBank/DDBJ whole genome shotgun (WGS) entry which is preliminary data.</text>
</comment>
<name>A0A1G2BZN7_9BACT</name>